<dbReference type="InterPro" id="IPR000286">
    <property type="entry name" value="HDACs"/>
</dbReference>
<dbReference type="Gene3D" id="3.40.800.20">
    <property type="entry name" value="Histone deacetylase domain"/>
    <property type="match status" value="1"/>
</dbReference>
<reference evidence="3 4" key="1">
    <citation type="submission" date="2020-11" db="EMBL/GenBank/DDBJ databases">
        <title>Description of Pontivivens ytuae sp. nov. isolated from deep sea sediment of Mariana Trench.</title>
        <authorList>
            <person name="Wang Z."/>
            <person name="Sun Q.-L."/>
            <person name="Xu X.-D."/>
            <person name="Tang Y.-Z."/>
            <person name="Zhang J."/>
        </authorList>
    </citation>
    <scope>NUCLEOTIDE SEQUENCE [LARGE SCALE GENOMIC DNA]</scope>
    <source>
        <strain evidence="3 4">MT2928</strain>
    </source>
</reference>
<evidence type="ECO:0000256" key="1">
    <source>
        <dbReference type="ARBA" id="ARBA00005947"/>
    </source>
</evidence>
<dbReference type="RefSeq" id="WP_196104706.1">
    <property type="nucleotide sequence ID" value="NZ_CP064942.1"/>
</dbReference>
<dbReference type="InterPro" id="IPR023696">
    <property type="entry name" value="Ureohydrolase_dom_sf"/>
</dbReference>
<organism evidence="3 4">
    <name type="scientific">Pontivivens ytuae</name>
    <dbReference type="NCBI Taxonomy" id="2789856"/>
    <lineage>
        <taxon>Bacteria</taxon>
        <taxon>Pseudomonadati</taxon>
        <taxon>Pseudomonadota</taxon>
        <taxon>Alphaproteobacteria</taxon>
        <taxon>Rhodobacterales</taxon>
        <taxon>Paracoccaceae</taxon>
        <taxon>Pontivivens</taxon>
    </lineage>
</organism>
<dbReference type="PANTHER" id="PTHR10625:SF10">
    <property type="entry name" value="HISTONE DEACETYLASE HDAC1"/>
    <property type="match status" value="1"/>
</dbReference>
<dbReference type="EMBL" id="CP064942">
    <property type="protein sequence ID" value="QPH55504.1"/>
    <property type="molecule type" value="Genomic_DNA"/>
</dbReference>
<dbReference type="Pfam" id="PF00850">
    <property type="entry name" value="Hist_deacetyl"/>
    <property type="match status" value="1"/>
</dbReference>
<protein>
    <submittedName>
        <fullName evidence="3">Class II histone deacetylase</fullName>
    </submittedName>
</protein>
<evidence type="ECO:0000259" key="2">
    <source>
        <dbReference type="Pfam" id="PF00850"/>
    </source>
</evidence>
<name>A0A7S9LUT0_9RHOB</name>
<dbReference type="InterPro" id="IPR023801">
    <property type="entry name" value="His_deacetylse_dom"/>
</dbReference>
<comment type="similarity">
    <text evidence="1">Belongs to the histone deacetylase family.</text>
</comment>
<dbReference type="PANTHER" id="PTHR10625">
    <property type="entry name" value="HISTONE DEACETYLASE HDAC1-RELATED"/>
    <property type="match status" value="1"/>
</dbReference>
<feature type="domain" description="Histone deacetylase" evidence="2">
    <location>
        <begin position="37"/>
        <end position="319"/>
    </location>
</feature>
<keyword evidence="4" id="KW-1185">Reference proteome</keyword>
<gene>
    <name evidence="3" type="ORF">I0K15_07140</name>
</gene>
<dbReference type="InterPro" id="IPR037138">
    <property type="entry name" value="His_deacetylse_dom_sf"/>
</dbReference>
<evidence type="ECO:0000313" key="3">
    <source>
        <dbReference type="EMBL" id="QPH55504.1"/>
    </source>
</evidence>
<dbReference type="AlphaFoldDB" id="A0A7S9LUT0"/>
<proteinExistence type="inferred from homology"/>
<dbReference type="CDD" id="cd09996">
    <property type="entry name" value="HDAC_classII_1"/>
    <property type="match status" value="1"/>
</dbReference>
<dbReference type="GO" id="GO:0004407">
    <property type="term" value="F:histone deacetylase activity"/>
    <property type="evidence" value="ECO:0007669"/>
    <property type="project" value="TreeGrafter"/>
</dbReference>
<accession>A0A7S9LUT0</accession>
<dbReference type="PRINTS" id="PR01270">
    <property type="entry name" value="HDASUPER"/>
</dbReference>
<dbReference type="Proteomes" id="UP000594800">
    <property type="component" value="Chromosome"/>
</dbReference>
<sequence>MTAFYWDERCFWHSGGNYALTAPVGGLVQPLAAGGLPESPETKRRLVNLFRVTGLAAELDMQGAPEATEEDLLRVHPQSYFSEFKRLSDAGGGELGERTPFGPGGYEIAALSAGLAVAALEGVLRGAHRNAYALSRPPGHHCLPDRPMGFCLMANLAIAIRAAQAKGLVRRVAVVDWDVHHGNGTEAIFAEDADVLTISLHQAGNYPWHTGTVETDAEANINVPLPPGAGHDAYLHAMERVVRPALTRHAPEVIVVACGYDASGVDPLARMLAGSDTFAAMTASVMAAAEELCDGRLMMAHEGGYSEVHVPFCGHAVLATMAGSPITAQDPLGPRIAAHQPDARVQALHRELIGEIAEYHDL</sequence>
<dbReference type="SUPFAM" id="SSF52768">
    <property type="entry name" value="Arginase/deacetylase"/>
    <property type="match status" value="1"/>
</dbReference>
<dbReference type="GO" id="GO:0040029">
    <property type="term" value="P:epigenetic regulation of gene expression"/>
    <property type="evidence" value="ECO:0007669"/>
    <property type="project" value="TreeGrafter"/>
</dbReference>
<evidence type="ECO:0000313" key="4">
    <source>
        <dbReference type="Proteomes" id="UP000594800"/>
    </source>
</evidence>
<dbReference type="KEGG" id="poz:I0K15_07140"/>